<evidence type="ECO:0000313" key="2">
    <source>
        <dbReference type="Proteomes" id="UP000828048"/>
    </source>
</evidence>
<organism evidence="1 2">
    <name type="scientific">Vaccinium darrowii</name>
    <dbReference type="NCBI Taxonomy" id="229202"/>
    <lineage>
        <taxon>Eukaryota</taxon>
        <taxon>Viridiplantae</taxon>
        <taxon>Streptophyta</taxon>
        <taxon>Embryophyta</taxon>
        <taxon>Tracheophyta</taxon>
        <taxon>Spermatophyta</taxon>
        <taxon>Magnoliopsida</taxon>
        <taxon>eudicotyledons</taxon>
        <taxon>Gunneridae</taxon>
        <taxon>Pentapetalae</taxon>
        <taxon>asterids</taxon>
        <taxon>Ericales</taxon>
        <taxon>Ericaceae</taxon>
        <taxon>Vaccinioideae</taxon>
        <taxon>Vaccinieae</taxon>
        <taxon>Vaccinium</taxon>
    </lineage>
</organism>
<comment type="caution">
    <text evidence="1">The sequence shown here is derived from an EMBL/GenBank/DDBJ whole genome shotgun (WGS) entry which is preliminary data.</text>
</comment>
<sequence>MTDDYRLQPDMEHYSCMVDLLCRAGQLGDAFNFIKMMPVEPDLNVLGSLIGSCRAHYKVDLANLVGTANIPEKGE</sequence>
<accession>A0ACB7X8J3</accession>
<proteinExistence type="predicted"/>
<dbReference type="Proteomes" id="UP000828048">
    <property type="component" value="Chromosome 6"/>
</dbReference>
<gene>
    <name evidence="1" type="ORF">Vadar_006710</name>
</gene>
<reference evidence="1 2" key="1">
    <citation type="journal article" date="2021" name="Hortic Res">
        <title>High-quality reference genome and annotation aids understanding of berry development for evergreen blueberry (Vaccinium darrowii).</title>
        <authorList>
            <person name="Yu J."/>
            <person name="Hulse-Kemp A.M."/>
            <person name="Babiker E."/>
            <person name="Staton M."/>
        </authorList>
    </citation>
    <scope>NUCLEOTIDE SEQUENCE [LARGE SCALE GENOMIC DNA]</scope>
    <source>
        <strain evidence="2">cv. NJ 8807/NJ 8810</strain>
        <tissue evidence="1">Young leaf</tissue>
    </source>
</reference>
<protein>
    <submittedName>
        <fullName evidence="1">Uncharacterized protein</fullName>
    </submittedName>
</protein>
<evidence type="ECO:0000313" key="1">
    <source>
        <dbReference type="EMBL" id="KAH7836866.1"/>
    </source>
</evidence>
<name>A0ACB7X8J3_9ERIC</name>
<keyword evidence="2" id="KW-1185">Reference proteome</keyword>
<dbReference type="EMBL" id="CM037156">
    <property type="protein sequence ID" value="KAH7836866.1"/>
    <property type="molecule type" value="Genomic_DNA"/>
</dbReference>